<dbReference type="GO" id="GO:0007099">
    <property type="term" value="P:centriole replication"/>
    <property type="evidence" value="ECO:0007669"/>
    <property type="project" value="TreeGrafter"/>
</dbReference>
<proteinExistence type="predicted"/>
<keyword evidence="3" id="KW-1185">Reference proteome</keyword>
<dbReference type="EMBL" id="NIVC01000218">
    <property type="protein sequence ID" value="PAA87728.1"/>
    <property type="molecule type" value="Genomic_DNA"/>
</dbReference>
<dbReference type="InterPro" id="IPR030791">
    <property type="entry name" value="Rotatin"/>
</dbReference>
<evidence type="ECO:0000256" key="1">
    <source>
        <dbReference type="SAM" id="MobiDB-lite"/>
    </source>
</evidence>
<dbReference type="PANTHER" id="PTHR31691:SF1">
    <property type="entry name" value="ROTATIN"/>
    <property type="match status" value="1"/>
</dbReference>
<evidence type="ECO:0000313" key="3">
    <source>
        <dbReference type="Proteomes" id="UP000215902"/>
    </source>
</evidence>
<feature type="compositionally biased region" description="Polar residues" evidence="1">
    <location>
        <begin position="1021"/>
        <end position="1031"/>
    </location>
</feature>
<reference evidence="2 3" key="1">
    <citation type="submission" date="2017-06" db="EMBL/GenBank/DDBJ databases">
        <title>A platform for efficient transgenesis in Macrostomum lignano, a flatworm model organism for stem cell research.</title>
        <authorList>
            <person name="Berezikov E."/>
        </authorList>
    </citation>
    <scope>NUCLEOTIDE SEQUENCE [LARGE SCALE GENOMIC DNA]</scope>
    <source>
        <strain evidence="2">DV1</strain>
        <tissue evidence="2">Whole organism</tissue>
    </source>
</reference>
<name>A0A267GNW6_9PLAT</name>
<comment type="caution">
    <text evidence="2">The sequence shown here is derived from an EMBL/GenBank/DDBJ whole genome shotgun (WGS) entry which is preliminary data.</text>
</comment>
<sequence>MSTNLPVGPAPTVGLLGFFDGIESSSGAGAAESATAEAGPPASLLLVDQDGSSVGCADHHEAIRHGRAKQTASAAGSAVVEDNVYRLNHLPWVALTESDSHVLDSTLTSLKSRSVATVLAGARFFKDVLARDFPAEVFLQRSGLLACLVGLAAGGSGGGGKEANSGESAVAELAIDSLLLYSDRLAERMGQALDPDCHVPPRSAVRRRQSANEDGRDDAAEDFMDNDEDENNSLDWNAADSTALVDPDLQWSAPRCAIELAGVAVGWLGRATVEASSSPSTRRLQLALSGASLLGMCIGEDACLASMPDRLAGLLDLWATVLHRRSLRDEVSALADVALAYRRVYATLLPCLIDLTMRLAVNSSGCVSDVAWQRLPRSTRQELLEACRCEASLLGLSNYRRRQLLTLLFSSGVEPASADCLVERRSLDSLGLAMSAACRFLRQAPDAAGSSVELFELLDEVAPVALPAVGVAGCVGFVVQFVQAYSRALAMRDSASAAARGVLLGLLAHRQATLRKRTYATCLFVLQTALSIDSAMEPGSCEFRRARFLLDRDVLYQIAMFGLDSEAPPEVREMAQELLCRVLESRPYTDADTWRRVVETCQLVLPVLQAHTDLESGFGRCLLAFCGTQSGPVADAMSRLQRMRACLRLLYSPDVDVRREGVARACAFLTAETDSDAKQPVFLDVNLKHMMNLVYVDQQQPRQLETASTLDPSMQIEGLNKVYEIFRRGPSEGGVDPAVRKSAGEQVSIFLQNPGLHRHFIVNLSGLQYTMDLIQRCLRRDEAYLSMVLPACISILRRLALLNREVRRLLAEDYTVYSCAVRCALHLNYDSSCKLEVSQLLALLLYDEMTPPVPKTVNDFSLPAGLVRRLKLPFRCTTYDLANPHAAQADSCGVDSLAGQRSLRLLWNLAWQAGGSRTRLLALADKQPDVLEDYSERMRLSELDWHLLRAGCASWLAAEAIQDLSGAKDHAVAGWAVDRLTVCRLMTEYQHEDADSPQAVYEDEWDSFDEDGNNNKKQSKSRASGQRSSGNLEEEAEEEIEEQPSSASRVDGSNSDATSDDNPTWIDAADRFVRVRPASSADYRLLCRLLDLLLTDLASQNNNSSGRIRLLNWLLSRLAPPDGVLLYIVAMGDALVCDTDSERLADAKRRAWRSSVALAGAVADCLLLDHAVGTEQLDLDAAATFVSTVAFYLVRRLLAGKHLRQLAQLHDCLSALLRLTSTSAAAADAGQLQSVSSGWNWATACPLQAEEPLRLACLEAVGQVMDSLLRDRVDVRDSFMGHGSLLCLLGLLRNLAADCQGQAQGQTLPPLNAWKIPLNWACLLVAGRHQLLTAAALDFLACLCRISDSAAAAVHSALESAGVSADGAWGLGLALLRPGAIAGCSPLVRAQACDLLASLIAASAAAAGSGTDAQKRLASESSQLVSSLARQLLAYWPEPELPPSAVVLHSGAGVRRQAPPGVCTPRLLAGICRLLQNLCCLMPNRLPAELAELKVTSLLIGLLDPGLLEQCARSGQLPDRLAQPTCSVLRLLRLLACDDLRLRARLLHDDRLLGRLVRLLKLRWSWGAGSSGQSGKSSPRPPQPAMLRLWTEACQTLTLLTYGRELGRVDPGAVNHVAAALANRLPACLSALSRLLDYDDCVGAVAGSGCQSEGSRSALLLCHAVLHSPDLKPLLDKPRGGGGGECEGGEDAESLEKAGSNFATLGARFAHRLMRRYDTLWTLPSSVANSPNAAIAGIAEDRATLTAALKMLLLASRSAKTAALNAGFVEALLETFRRPSLTSSEARQTAELLQHLMHSMPEAKLAAASGCCLADRVQRLWPTALTQPALMLAILRLLAVFTSPPPSRCAGLSAGLIQALLRLAGQDNQLWREADLIRRACFSVLSNAALTSPELRSSLVKSRFVERFNALPSGEQQLSKSGKSAAADWLRLLGNLSISPDGQVALLSQPSCLQKLCDLATTNDLRRQCRALLCLRNLSCHPGLRMRILACQQRLTDCLQSAMKPCQRLLRSQQMPRPRRSQQQRQKQNELAREARLLALTASLLRALLHGNQRAKAQLRSISGLADTLAGLYETLLSSLTAAEQQQQQQQQQKLLLLEDLSPEEAGFLLRDLKLVLTALQP</sequence>
<dbReference type="GO" id="GO:0010457">
    <property type="term" value="P:centriole-centriole cohesion"/>
    <property type="evidence" value="ECO:0007669"/>
    <property type="project" value="TreeGrafter"/>
</dbReference>
<dbReference type="PANTHER" id="PTHR31691">
    <property type="entry name" value="ROTATIN"/>
    <property type="match status" value="1"/>
</dbReference>
<organism evidence="2 3">
    <name type="scientific">Macrostomum lignano</name>
    <dbReference type="NCBI Taxonomy" id="282301"/>
    <lineage>
        <taxon>Eukaryota</taxon>
        <taxon>Metazoa</taxon>
        <taxon>Spiralia</taxon>
        <taxon>Lophotrochozoa</taxon>
        <taxon>Platyhelminthes</taxon>
        <taxon>Rhabditophora</taxon>
        <taxon>Macrostomorpha</taxon>
        <taxon>Macrostomida</taxon>
        <taxon>Macrostomidae</taxon>
        <taxon>Macrostomum</taxon>
    </lineage>
</organism>
<dbReference type="Gene3D" id="1.25.10.10">
    <property type="entry name" value="Leucine-rich Repeat Variant"/>
    <property type="match status" value="2"/>
</dbReference>
<dbReference type="GO" id="GO:0032053">
    <property type="term" value="P:ciliary basal body organization"/>
    <property type="evidence" value="ECO:0007669"/>
    <property type="project" value="TreeGrafter"/>
</dbReference>
<feature type="region of interest" description="Disordered" evidence="1">
    <location>
        <begin position="1673"/>
        <end position="1692"/>
    </location>
</feature>
<dbReference type="OrthoDB" id="428850at2759"/>
<feature type="compositionally biased region" description="Polar residues" evidence="1">
    <location>
        <begin position="1043"/>
        <end position="1062"/>
    </location>
</feature>
<feature type="region of interest" description="Disordered" evidence="1">
    <location>
        <begin position="1006"/>
        <end position="1063"/>
    </location>
</feature>
<gene>
    <name evidence="2" type="ORF">BOX15_Mlig013469g1</name>
</gene>
<evidence type="ECO:0000313" key="2">
    <source>
        <dbReference type="EMBL" id="PAA87728.1"/>
    </source>
</evidence>
<dbReference type="STRING" id="282301.A0A267GNW6"/>
<feature type="compositionally biased region" description="Acidic residues" evidence="1">
    <location>
        <begin position="1032"/>
        <end position="1042"/>
    </location>
</feature>
<dbReference type="SUPFAM" id="SSF48371">
    <property type="entry name" value="ARM repeat"/>
    <property type="match status" value="2"/>
</dbReference>
<dbReference type="InterPro" id="IPR011989">
    <property type="entry name" value="ARM-like"/>
</dbReference>
<accession>A0A267GNW6</accession>
<dbReference type="GO" id="GO:0036064">
    <property type="term" value="C:ciliary basal body"/>
    <property type="evidence" value="ECO:0007669"/>
    <property type="project" value="InterPro"/>
</dbReference>
<feature type="region of interest" description="Disordered" evidence="1">
    <location>
        <begin position="193"/>
        <end position="234"/>
    </location>
</feature>
<feature type="compositionally biased region" description="Acidic residues" evidence="1">
    <location>
        <begin position="219"/>
        <end position="232"/>
    </location>
</feature>
<dbReference type="GO" id="GO:0005813">
    <property type="term" value="C:centrosome"/>
    <property type="evidence" value="ECO:0007669"/>
    <property type="project" value="InterPro"/>
</dbReference>
<dbReference type="Proteomes" id="UP000215902">
    <property type="component" value="Unassembled WGS sequence"/>
</dbReference>
<dbReference type="InterPro" id="IPR016024">
    <property type="entry name" value="ARM-type_fold"/>
</dbReference>
<dbReference type="GO" id="GO:0005814">
    <property type="term" value="C:centriole"/>
    <property type="evidence" value="ECO:0007669"/>
    <property type="project" value="TreeGrafter"/>
</dbReference>
<protein>
    <submittedName>
        <fullName evidence="2">Uncharacterized protein</fullName>
    </submittedName>
</protein>